<dbReference type="Pfam" id="PF13560">
    <property type="entry name" value="HTH_31"/>
    <property type="match status" value="1"/>
</dbReference>
<evidence type="ECO:0000259" key="1">
    <source>
        <dbReference type="PROSITE" id="PS50943"/>
    </source>
</evidence>
<reference evidence="2 3" key="1">
    <citation type="submission" date="2020-10" db="EMBL/GenBank/DDBJ databases">
        <title>Identification of Nocardia species via Next-generation sequencing and recognition of intraspecies genetic diversity.</title>
        <authorList>
            <person name="Li P."/>
            <person name="Li P."/>
            <person name="Lu B."/>
        </authorList>
    </citation>
    <scope>NUCLEOTIDE SEQUENCE [LARGE SCALE GENOMIC DNA]</scope>
    <source>
        <strain evidence="2 3">BJ06-0143</strain>
    </source>
</reference>
<feature type="domain" description="HTH cro/C1-type" evidence="1">
    <location>
        <begin position="15"/>
        <end position="70"/>
    </location>
</feature>
<dbReference type="EMBL" id="JADLQN010000002">
    <property type="protein sequence ID" value="MBF6355852.1"/>
    <property type="molecule type" value="Genomic_DNA"/>
</dbReference>
<dbReference type="PROSITE" id="PS50943">
    <property type="entry name" value="HTH_CROC1"/>
    <property type="match status" value="1"/>
</dbReference>
<name>A0ABS0DBK3_9NOCA</name>
<dbReference type="Pfam" id="PF19054">
    <property type="entry name" value="DUF5753"/>
    <property type="match status" value="1"/>
</dbReference>
<organism evidence="2 3">
    <name type="scientific">Nocardia higoensis</name>
    <dbReference type="NCBI Taxonomy" id="228599"/>
    <lineage>
        <taxon>Bacteria</taxon>
        <taxon>Bacillati</taxon>
        <taxon>Actinomycetota</taxon>
        <taxon>Actinomycetes</taxon>
        <taxon>Mycobacteriales</taxon>
        <taxon>Nocardiaceae</taxon>
        <taxon>Nocardia</taxon>
    </lineage>
</organism>
<dbReference type="InterPro" id="IPR043917">
    <property type="entry name" value="DUF5753"/>
</dbReference>
<dbReference type="Gene3D" id="1.10.260.40">
    <property type="entry name" value="lambda repressor-like DNA-binding domains"/>
    <property type="match status" value="1"/>
</dbReference>
<evidence type="ECO:0000313" key="3">
    <source>
        <dbReference type="Proteomes" id="UP000707731"/>
    </source>
</evidence>
<accession>A0ABS0DBK3</accession>
<dbReference type="Proteomes" id="UP000707731">
    <property type="component" value="Unassembled WGS sequence"/>
</dbReference>
<comment type="caution">
    <text evidence="2">The sequence shown here is derived from an EMBL/GenBank/DDBJ whole genome shotgun (WGS) entry which is preliminary data.</text>
</comment>
<dbReference type="InterPro" id="IPR010982">
    <property type="entry name" value="Lambda_DNA-bd_dom_sf"/>
</dbReference>
<dbReference type="SUPFAM" id="SSF47413">
    <property type="entry name" value="lambda repressor-like DNA-binding domains"/>
    <property type="match status" value="1"/>
</dbReference>
<sequence length="297" mass="33446">MTGSTLPRRALGRRLRELRERANKSQLAAGTCIEVSKQTIGRVEEGRPARISTAQYRELLDLYGASEAEREEVLELHKEVRAINDSVSTQGWWRAYSDVVNPHFDHYMSLEQACDRLTAFQLTLLPGLVQTSSYRRWIETTTDPVVSAVDVERRLELLARRQHRLTGAPGFQLNALLSEAALRHHVGSAEVMVEQLHHLIEVSRMPNVSLRVVPFTAGPHMGLRTQSFVLLHFPPLSVRAEPVPPVVYVEGYTGALFLEEDALVARHRAAVEDIQRAALDEENTRELVGQIAKEYTS</sequence>
<dbReference type="SMART" id="SM00530">
    <property type="entry name" value="HTH_XRE"/>
    <property type="match status" value="1"/>
</dbReference>
<proteinExistence type="predicted"/>
<protein>
    <submittedName>
        <fullName evidence="2">Helix-turn-helix domain-containing protein</fullName>
    </submittedName>
</protein>
<gene>
    <name evidence="2" type="ORF">IU449_15065</name>
</gene>
<evidence type="ECO:0000313" key="2">
    <source>
        <dbReference type="EMBL" id="MBF6355852.1"/>
    </source>
</evidence>
<dbReference type="InterPro" id="IPR001387">
    <property type="entry name" value="Cro/C1-type_HTH"/>
</dbReference>
<keyword evidence="3" id="KW-1185">Reference proteome</keyword>